<protein>
    <submittedName>
        <fullName evidence="1">Uncharacterized protein</fullName>
    </submittedName>
</protein>
<evidence type="ECO:0000313" key="2">
    <source>
        <dbReference type="Proteomes" id="UP000092971"/>
    </source>
</evidence>
<proteinExistence type="predicted"/>
<dbReference type="EMBL" id="CP014672">
    <property type="protein sequence ID" value="ANX00070.1"/>
    <property type="molecule type" value="Genomic_DNA"/>
</dbReference>
<dbReference type="Proteomes" id="UP000092971">
    <property type="component" value="Chromosome"/>
</dbReference>
<name>A0A1B1YH20_THEST</name>
<evidence type="ECO:0000313" key="1">
    <source>
        <dbReference type="EMBL" id="ANX00070.1"/>
    </source>
</evidence>
<gene>
    <name evidence="1" type="ORF">CSTERTH_12015</name>
</gene>
<dbReference type="AlphaFoldDB" id="A0A1B1YH20"/>
<organism evidence="1 2">
    <name type="scientific">Thermoclostridium stercorarium subsp. thermolacticum DSM 2910</name>
    <dbReference type="NCBI Taxonomy" id="1121336"/>
    <lineage>
        <taxon>Bacteria</taxon>
        <taxon>Bacillati</taxon>
        <taxon>Bacillota</taxon>
        <taxon>Clostridia</taxon>
        <taxon>Eubacteriales</taxon>
        <taxon>Oscillospiraceae</taxon>
        <taxon>Thermoclostridium</taxon>
    </lineage>
</organism>
<reference evidence="1 2" key="1">
    <citation type="submission" date="2016-02" db="EMBL/GenBank/DDBJ databases">
        <title>Comparison of Clostridium stercorarium subspecies using comparative genomics and transcriptomics.</title>
        <authorList>
            <person name="Schellenberg J."/>
            <person name="Thallinger G."/>
            <person name="Levin D.B."/>
            <person name="Zhang X."/>
            <person name="Alvare G."/>
            <person name="Fristensky B."/>
            <person name="Sparling R."/>
        </authorList>
    </citation>
    <scope>NUCLEOTIDE SEQUENCE [LARGE SCALE GENOMIC DNA]</scope>
    <source>
        <strain evidence="1 2">DSM 2910</strain>
    </source>
</reference>
<accession>A0A1B1YH20</accession>
<sequence>MFYDELRLIGENCSHYRQRRYGSGAVMRIYEEEGISCSTCKNWSGSRCIIDAFDKVAADIGIVPEKN</sequence>